<sequence length="100" mass="9971">DLYNMKFFALLAFVLALFTMAFANPEPLPGGGGGGGGTVFIFAAVALLLCSKGADVTTTGPPLVGMVSATVTMPAEAAAACKASPVLPHTLIRSSTRGGV</sequence>
<feature type="transmembrane region" description="Helical" evidence="1">
    <location>
        <begin position="33"/>
        <end position="50"/>
    </location>
</feature>
<keyword evidence="1" id="KW-0472">Membrane</keyword>
<proteinExistence type="evidence at transcript level"/>
<reference evidence="3" key="1">
    <citation type="submission" date="2013-07" db="EMBL/GenBank/DDBJ databases">
        <authorList>
            <person name="Geib S."/>
        </authorList>
    </citation>
    <scope>NUCLEOTIDE SEQUENCE</scope>
</reference>
<feature type="signal peptide" evidence="2">
    <location>
        <begin position="1"/>
        <end position="23"/>
    </location>
</feature>
<feature type="chain" id="PRO_5004908711" evidence="2">
    <location>
        <begin position="24"/>
        <end position="100"/>
    </location>
</feature>
<evidence type="ECO:0000256" key="1">
    <source>
        <dbReference type="SAM" id="Phobius"/>
    </source>
</evidence>
<protein>
    <submittedName>
        <fullName evidence="3">Uncharacterized protein</fullName>
    </submittedName>
</protein>
<feature type="non-terminal residue" evidence="3">
    <location>
        <position position="1"/>
    </location>
</feature>
<keyword evidence="1" id="KW-0812">Transmembrane</keyword>
<keyword evidence="2" id="KW-0732">Signal</keyword>
<reference evidence="3" key="2">
    <citation type="journal article" date="2014" name="BMC Genomics">
        <title>A genomic perspective to assessing quality of mass-reared SIT flies used in Mediterranean fruit fly (Ceratitis capitata) eradication in California.</title>
        <authorList>
            <person name="Calla B."/>
            <person name="Hall B."/>
            <person name="Hou S."/>
            <person name="Geib S.M."/>
        </authorList>
    </citation>
    <scope>NUCLEOTIDE SEQUENCE</scope>
</reference>
<organism evidence="3">
    <name type="scientific">Ceratitis capitata</name>
    <name type="common">Mediterranean fruit fly</name>
    <name type="synonym">Tephritis capitata</name>
    <dbReference type="NCBI Taxonomy" id="7213"/>
    <lineage>
        <taxon>Eukaryota</taxon>
        <taxon>Metazoa</taxon>
        <taxon>Ecdysozoa</taxon>
        <taxon>Arthropoda</taxon>
        <taxon>Hexapoda</taxon>
        <taxon>Insecta</taxon>
        <taxon>Pterygota</taxon>
        <taxon>Neoptera</taxon>
        <taxon>Endopterygota</taxon>
        <taxon>Diptera</taxon>
        <taxon>Brachycera</taxon>
        <taxon>Muscomorpha</taxon>
        <taxon>Tephritoidea</taxon>
        <taxon>Tephritidae</taxon>
        <taxon>Ceratitis</taxon>
        <taxon>Ceratitis</taxon>
    </lineage>
</organism>
<evidence type="ECO:0000256" key="2">
    <source>
        <dbReference type="SAM" id="SignalP"/>
    </source>
</evidence>
<dbReference type="AlphaFoldDB" id="W8BZJ1"/>
<name>W8BZJ1_CERCA</name>
<dbReference type="EMBL" id="GAMC01007814">
    <property type="protein sequence ID" value="JAB98741.1"/>
    <property type="molecule type" value="mRNA"/>
</dbReference>
<evidence type="ECO:0000313" key="3">
    <source>
        <dbReference type="EMBL" id="JAB98741.1"/>
    </source>
</evidence>
<keyword evidence="1" id="KW-1133">Transmembrane helix</keyword>
<accession>W8BZJ1</accession>